<dbReference type="Pfam" id="PF18962">
    <property type="entry name" value="Por_Secre_tail"/>
    <property type="match status" value="1"/>
</dbReference>
<feature type="domain" description="Secretion system C-terminal sorting" evidence="2">
    <location>
        <begin position="78"/>
        <end position="153"/>
    </location>
</feature>
<accession>A0ABV6YN18</accession>
<reference evidence="3 4" key="1">
    <citation type="submission" date="2024-09" db="EMBL/GenBank/DDBJ databases">
        <authorList>
            <person name="D'Angelo T."/>
        </authorList>
    </citation>
    <scope>NUCLEOTIDE SEQUENCE [LARGE SCALE GENOMIC DNA]</scope>
    <source>
        <strain evidence="3">SAG AM-311-F02</strain>
    </source>
</reference>
<dbReference type="InterPro" id="IPR026444">
    <property type="entry name" value="Secre_tail"/>
</dbReference>
<gene>
    <name evidence="3" type="ORF">ACFL2Z_00960</name>
</gene>
<evidence type="ECO:0000313" key="3">
    <source>
        <dbReference type="EMBL" id="MFC1799470.1"/>
    </source>
</evidence>
<name>A0ABV6YN18_UNCEI</name>
<organism evidence="3 4">
    <name type="scientific">Eiseniibacteriota bacterium</name>
    <dbReference type="NCBI Taxonomy" id="2212470"/>
    <lineage>
        <taxon>Bacteria</taxon>
        <taxon>Candidatus Eiseniibacteriota</taxon>
    </lineage>
</organism>
<protein>
    <submittedName>
        <fullName evidence="3">T9SS type A sorting domain-containing protein</fullName>
    </submittedName>
</protein>
<proteinExistence type="predicted"/>
<comment type="caution">
    <text evidence="3">The sequence shown here is derived from an EMBL/GenBank/DDBJ whole genome shotgun (WGS) entry which is preliminary data.</text>
</comment>
<sequence length="155" mass="16661">TLDLQSANELTVTRVTRTDGTTPYPGVQEAAPPPSTSISIAVDAWEVIILEYEVAPPTSDVPTNTQGTGTLSLSVPAPNPLSLRTAIRVGLPRHSSVRLDIHDSGGRWVNTVFDGMLEAGFHDLSVDTSDLPPGVYFLRLNTGQDSRTQKLVVLR</sequence>
<dbReference type="Gene3D" id="2.60.40.4070">
    <property type="match status" value="1"/>
</dbReference>
<feature type="region of interest" description="Disordered" evidence="1">
    <location>
        <begin position="16"/>
        <end position="35"/>
    </location>
</feature>
<evidence type="ECO:0000259" key="2">
    <source>
        <dbReference type="Pfam" id="PF18962"/>
    </source>
</evidence>
<dbReference type="Proteomes" id="UP001594288">
    <property type="component" value="Unassembled WGS sequence"/>
</dbReference>
<feature type="non-terminal residue" evidence="3">
    <location>
        <position position="1"/>
    </location>
</feature>
<evidence type="ECO:0000256" key="1">
    <source>
        <dbReference type="SAM" id="MobiDB-lite"/>
    </source>
</evidence>
<keyword evidence="4" id="KW-1185">Reference proteome</keyword>
<dbReference type="NCBIfam" id="TIGR04183">
    <property type="entry name" value="Por_Secre_tail"/>
    <property type="match status" value="1"/>
</dbReference>
<dbReference type="EMBL" id="JBHPEI010000008">
    <property type="protein sequence ID" value="MFC1799470.1"/>
    <property type="molecule type" value="Genomic_DNA"/>
</dbReference>
<evidence type="ECO:0000313" key="4">
    <source>
        <dbReference type="Proteomes" id="UP001594288"/>
    </source>
</evidence>